<feature type="domain" description="Mur ligase C-terminal" evidence="4">
    <location>
        <begin position="326"/>
        <end position="455"/>
    </location>
</feature>
<protein>
    <submittedName>
        <fullName evidence="6">UDP-N-acetylmuramoyl-tripeptide--D-alanyl-D-alanine ligase</fullName>
        <ecNumber evidence="6">6.3.2.10</ecNumber>
    </submittedName>
</protein>
<gene>
    <name evidence="6" type="primary">murF</name>
    <name evidence="6" type="ORF">ACJDUH_17430</name>
</gene>
<dbReference type="InterPro" id="IPR051046">
    <property type="entry name" value="MurCDEF_CellWall_CoF430Synth"/>
</dbReference>
<dbReference type="SUPFAM" id="SSF53623">
    <property type="entry name" value="MurD-like peptide ligases, catalytic domain"/>
    <property type="match status" value="1"/>
</dbReference>
<dbReference type="Pfam" id="PF02875">
    <property type="entry name" value="Mur_ligase_C"/>
    <property type="match status" value="1"/>
</dbReference>
<keyword evidence="7" id="KW-1185">Reference proteome</keyword>
<evidence type="ECO:0000256" key="3">
    <source>
        <dbReference type="ARBA" id="ARBA00022840"/>
    </source>
</evidence>
<accession>A0ABW8TXW6</accession>
<organism evidence="6 7">
    <name type="scientific">Candidatus Clostridium radicumherbarum</name>
    <dbReference type="NCBI Taxonomy" id="3381662"/>
    <lineage>
        <taxon>Bacteria</taxon>
        <taxon>Bacillati</taxon>
        <taxon>Bacillota</taxon>
        <taxon>Clostridia</taxon>
        <taxon>Eubacteriales</taxon>
        <taxon>Clostridiaceae</taxon>
        <taxon>Clostridium</taxon>
    </lineage>
</organism>
<evidence type="ECO:0000256" key="2">
    <source>
        <dbReference type="ARBA" id="ARBA00022741"/>
    </source>
</evidence>
<feature type="domain" description="Mur ligase central" evidence="5">
    <location>
        <begin position="118"/>
        <end position="302"/>
    </location>
</feature>
<keyword evidence="1 6" id="KW-0436">Ligase</keyword>
<comment type="caution">
    <text evidence="6">The sequence shown here is derived from an EMBL/GenBank/DDBJ whole genome shotgun (WGS) entry which is preliminary data.</text>
</comment>
<evidence type="ECO:0000259" key="5">
    <source>
        <dbReference type="Pfam" id="PF08245"/>
    </source>
</evidence>
<sequence length="470" mass="52686">MIPNGFSFEEVSKAIRGKIVTWNNDKIVKNFANRMSRVSEGSLYFMYEDWGDEDALINELNNLKAIGIVVTRNQNLAIEKWSHAGLGIISVLVLDSAYFNMARLYRTQIDIPIIQVIGSSGKTTTKDMIGAILQYSMPTLVGYANLNSTSAIVAQITGIKDFHEAAVVEAAMKRRGVMSRSSSITRPYIGVVTGINRSHYARMGSIDEIIEAKAEMLEYLSEDGYLIINGSDENCSRFPVERFKGRVLTFGFSEECDIWASDINSKNFTTTFKAHFNDGILDCTINTVGRYNVSNALAAIMVGLKMGISTEDIAKGLLNFKPFSSRMEILKGIKDTIIINDNYNANPDSTRMLLNEIPYFTEGRPVILAMGDMENPDDDISDYARKVHYEIGKQIGRLNPQYLFAVGKWAEEYLNGAVEEGMDRNKIYYFKTIEGVRETLLNNIIPGSIIIFKASATYVDLRKLIPMLRQ</sequence>
<dbReference type="EC" id="6.3.2.10" evidence="6"/>
<dbReference type="SUPFAM" id="SSF53244">
    <property type="entry name" value="MurD-like peptide ligases, peptide-binding domain"/>
    <property type="match status" value="1"/>
</dbReference>
<dbReference type="Gene3D" id="3.90.190.20">
    <property type="entry name" value="Mur ligase, C-terminal domain"/>
    <property type="match status" value="1"/>
</dbReference>
<keyword evidence="2" id="KW-0547">Nucleotide-binding</keyword>
<dbReference type="InterPro" id="IPR013221">
    <property type="entry name" value="Mur_ligase_cen"/>
</dbReference>
<dbReference type="PANTHER" id="PTHR43024">
    <property type="entry name" value="UDP-N-ACETYLMURAMOYL-TRIPEPTIDE--D-ALANYL-D-ALANINE LIGASE"/>
    <property type="match status" value="1"/>
</dbReference>
<dbReference type="InterPro" id="IPR036565">
    <property type="entry name" value="Mur-like_cat_sf"/>
</dbReference>
<dbReference type="RefSeq" id="WP_406766481.1">
    <property type="nucleotide sequence ID" value="NZ_JBJHZY010000004.1"/>
</dbReference>
<dbReference type="InterPro" id="IPR036615">
    <property type="entry name" value="Mur_ligase_C_dom_sf"/>
</dbReference>
<evidence type="ECO:0000259" key="4">
    <source>
        <dbReference type="Pfam" id="PF02875"/>
    </source>
</evidence>
<dbReference type="GO" id="GO:0047480">
    <property type="term" value="F:UDP-N-acetylmuramoyl-tripeptide-D-alanyl-D-alanine ligase activity"/>
    <property type="evidence" value="ECO:0007669"/>
    <property type="project" value="UniProtKB-EC"/>
</dbReference>
<dbReference type="InterPro" id="IPR004101">
    <property type="entry name" value="Mur_ligase_C"/>
</dbReference>
<evidence type="ECO:0000256" key="1">
    <source>
        <dbReference type="ARBA" id="ARBA00022598"/>
    </source>
</evidence>
<dbReference type="Proteomes" id="UP001623661">
    <property type="component" value="Unassembled WGS sequence"/>
</dbReference>
<dbReference type="EMBL" id="JBJHZY010000004">
    <property type="protein sequence ID" value="MFL0269860.1"/>
    <property type="molecule type" value="Genomic_DNA"/>
</dbReference>
<evidence type="ECO:0000313" key="7">
    <source>
        <dbReference type="Proteomes" id="UP001623661"/>
    </source>
</evidence>
<name>A0ABW8TXW6_9CLOT</name>
<reference evidence="6 7" key="1">
    <citation type="submission" date="2024-11" db="EMBL/GenBank/DDBJ databases">
        <authorList>
            <person name="Heng Y.C."/>
            <person name="Lim A.C.H."/>
            <person name="Lee J.K.Y."/>
            <person name="Kittelmann S."/>
        </authorList>
    </citation>
    <scope>NUCLEOTIDE SEQUENCE [LARGE SCALE GENOMIC DNA]</scope>
    <source>
        <strain evidence="6 7">WILCCON 0202</strain>
    </source>
</reference>
<evidence type="ECO:0000313" key="6">
    <source>
        <dbReference type="EMBL" id="MFL0269860.1"/>
    </source>
</evidence>
<proteinExistence type="predicted"/>
<dbReference type="Pfam" id="PF08245">
    <property type="entry name" value="Mur_ligase_M"/>
    <property type="match status" value="1"/>
</dbReference>
<dbReference type="PANTHER" id="PTHR43024:SF1">
    <property type="entry name" value="UDP-N-ACETYLMURAMOYL-TRIPEPTIDE--D-ALANYL-D-ALANINE LIGASE"/>
    <property type="match status" value="1"/>
</dbReference>
<dbReference type="Gene3D" id="3.40.1190.10">
    <property type="entry name" value="Mur-like, catalytic domain"/>
    <property type="match status" value="1"/>
</dbReference>
<keyword evidence="3" id="KW-0067">ATP-binding</keyword>